<feature type="compositionally biased region" description="Low complexity" evidence="1">
    <location>
        <begin position="101"/>
        <end position="115"/>
    </location>
</feature>
<evidence type="ECO:0000313" key="3">
    <source>
        <dbReference type="EMBL" id="KAK9922680.1"/>
    </source>
</evidence>
<sequence>MGPKRGGLPPPVQHAQSPPQPPPPSLSQFPPLPSSNSPPLRHHQDTNPLQMDLQLHRDQTSATFQELRETMEQMRSQNSTLRSELLDELRQLRIGPKRPVEPSSRSESSSPKSSSSPPPASVHPPVSLTSAANGNFSSGFPDLSVLPLYHSFVTGTMSSNTHQGPLVYLGVSSGGSSMVTLPVFSMDGMGLSSGAVAMPIGPQYLSAPQYSHMPGFGLQSQPLLVSQPQIEPNSFNFTYSGPYPVSYIDCNPPPTQLCSQALPYIPLPSHLRSKQQSSIPLPSTPTYSVTTTQYPQRHFPSMTHPCSPHSQIQSATGSPEYPHSQFPLPQVPCPNDPQLPTMKQMRLDFPIFSGGDPVEWLNKAEQYFALYQIPEDRKVTVAAMHLIDEAADMWHLFQHEYPRNWGGFADLLMRQFGSYNRIDYQAALAKLQQMGSVADYKSQFTKLSCRAPGFSQEVLLACFVGGLKEEIRVDVRALRPRTLLEAYELAKIYEERHLGHRGQFRSTPVRHSAGPPLAPKQPVKMVTVDNKPSME</sequence>
<evidence type="ECO:0000259" key="2">
    <source>
        <dbReference type="Pfam" id="PF03732"/>
    </source>
</evidence>
<dbReference type="Proteomes" id="UP001457282">
    <property type="component" value="Unassembled WGS sequence"/>
</dbReference>
<dbReference type="PANTHER" id="PTHR33223:SF6">
    <property type="entry name" value="CCHC-TYPE DOMAIN-CONTAINING PROTEIN"/>
    <property type="match status" value="1"/>
</dbReference>
<evidence type="ECO:0000256" key="1">
    <source>
        <dbReference type="SAM" id="MobiDB-lite"/>
    </source>
</evidence>
<name>A0AAW1WHG1_RUBAR</name>
<dbReference type="Pfam" id="PF03732">
    <property type="entry name" value="Retrotrans_gag"/>
    <property type="match status" value="1"/>
</dbReference>
<comment type="caution">
    <text evidence="3">The sequence shown here is derived from an EMBL/GenBank/DDBJ whole genome shotgun (WGS) entry which is preliminary data.</text>
</comment>
<dbReference type="EMBL" id="JBEDUW010000006">
    <property type="protein sequence ID" value="KAK9922680.1"/>
    <property type="molecule type" value="Genomic_DNA"/>
</dbReference>
<protein>
    <recommendedName>
        <fullName evidence="2">Retrotransposon gag domain-containing protein</fullName>
    </recommendedName>
</protein>
<organism evidence="3 4">
    <name type="scientific">Rubus argutus</name>
    <name type="common">Southern blackberry</name>
    <dbReference type="NCBI Taxonomy" id="59490"/>
    <lineage>
        <taxon>Eukaryota</taxon>
        <taxon>Viridiplantae</taxon>
        <taxon>Streptophyta</taxon>
        <taxon>Embryophyta</taxon>
        <taxon>Tracheophyta</taxon>
        <taxon>Spermatophyta</taxon>
        <taxon>Magnoliopsida</taxon>
        <taxon>eudicotyledons</taxon>
        <taxon>Gunneridae</taxon>
        <taxon>Pentapetalae</taxon>
        <taxon>rosids</taxon>
        <taxon>fabids</taxon>
        <taxon>Rosales</taxon>
        <taxon>Rosaceae</taxon>
        <taxon>Rosoideae</taxon>
        <taxon>Rosoideae incertae sedis</taxon>
        <taxon>Rubus</taxon>
    </lineage>
</organism>
<keyword evidence="4" id="KW-1185">Reference proteome</keyword>
<dbReference type="PANTHER" id="PTHR33223">
    <property type="entry name" value="CCHC-TYPE DOMAIN-CONTAINING PROTEIN"/>
    <property type="match status" value="1"/>
</dbReference>
<evidence type="ECO:0000313" key="4">
    <source>
        <dbReference type="Proteomes" id="UP001457282"/>
    </source>
</evidence>
<accession>A0AAW1WHG1</accession>
<feature type="region of interest" description="Disordered" evidence="1">
    <location>
        <begin position="91"/>
        <end position="127"/>
    </location>
</feature>
<gene>
    <name evidence="3" type="ORF">M0R45_031134</name>
</gene>
<feature type="compositionally biased region" description="Polar residues" evidence="1">
    <location>
        <begin position="308"/>
        <end position="317"/>
    </location>
</feature>
<dbReference type="AlphaFoldDB" id="A0AAW1WHG1"/>
<dbReference type="InterPro" id="IPR005162">
    <property type="entry name" value="Retrotrans_gag_dom"/>
</dbReference>
<feature type="domain" description="Retrotransposon gag" evidence="2">
    <location>
        <begin position="381"/>
        <end position="469"/>
    </location>
</feature>
<feature type="region of interest" description="Disordered" evidence="1">
    <location>
        <begin position="1"/>
        <end position="62"/>
    </location>
</feature>
<feature type="region of interest" description="Disordered" evidence="1">
    <location>
        <begin position="505"/>
        <end position="535"/>
    </location>
</feature>
<reference evidence="3 4" key="1">
    <citation type="journal article" date="2023" name="G3 (Bethesda)">
        <title>A chromosome-length genome assembly and annotation of blackberry (Rubus argutus, cv. 'Hillquist').</title>
        <authorList>
            <person name="Bruna T."/>
            <person name="Aryal R."/>
            <person name="Dudchenko O."/>
            <person name="Sargent D.J."/>
            <person name="Mead D."/>
            <person name="Buti M."/>
            <person name="Cavallini A."/>
            <person name="Hytonen T."/>
            <person name="Andres J."/>
            <person name="Pham M."/>
            <person name="Weisz D."/>
            <person name="Mascagni F."/>
            <person name="Usai G."/>
            <person name="Natali L."/>
            <person name="Bassil N."/>
            <person name="Fernandez G.E."/>
            <person name="Lomsadze A."/>
            <person name="Armour M."/>
            <person name="Olukolu B."/>
            <person name="Poorten T."/>
            <person name="Britton C."/>
            <person name="Davik J."/>
            <person name="Ashrafi H."/>
            <person name="Aiden E.L."/>
            <person name="Borodovsky M."/>
            <person name="Worthington M."/>
        </authorList>
    </citation>
    <scope>NUCLEOTIDE SEQUENCE [LARGE SCALE GENOMIC DNA]</scope>
    <source>
        <strain evidence="3">PI 553951</strain>
    </source>
</reference>
<feature type="region of interest" description="Disordered" evidence="1">
    <location>
        <begin position="302"/>
        <end position="324"/>
    </location>
</feature>
<proteinExistence type="predicted"/>
<feature type="compositionally biased region" description="Pro residues" evidence="1">
    <location>
        <begin position="8"/>
        <end position="33"/>
    </location>
</feature>